<reference evidence="3" key="1">
    <citation type="submission" date="2015-03" db="EMBL/GenBank/DDBJ databases">
        <authorList>
            <person name="Ferrari E."/>
            <person name="Walter M.C."/>
            <person name="Huptas C."/>
            <person name="Scherer S."/>
            <person name="Mueller-Herbst S."/>
        </authorList>
    </citation>
    <scope>NUCLEOTIDE SEQUENCE [LARGE SCALE GENOMIC DNA]</scope>
    <source>
        <strain evidence="3">LWP01</strain>
    </source>
</reference>
<sequence length="141" mass="16613">MNFDQRIQSLKELLVELRNLENNIYNTNQQVFIMENAEHWRNTLAHGSADGMFYRIRVETSNMKDAFSNFIESVRNQIEKIVSEKEEQLAQFRYLTYVDAINDLQTRQRELNNADIDECVREQLSKELEYSDVMFGSGGGY</sequence>
<keyword evidence="1" id="KW-0175">Coiled coil</keyword>
<evidence type="ECO:0000313" key="2">
    <source>
        <dbReference type="EMBL" id="AQY51531.1"/>
    </source>
</evidence>
<dbReference type="AlphaFoldDB" id="A0A1S7FVS9"/>
<organism evidence="2 3">
    <name type="scientific">Listeria weihenstephanensis</name>
    <dbReference type="NCBI Taxonomy" id="1006155"/>
    <lineage>
        <taxon>Bacteria</taxon>
        <taxon>Bacillati</taxon>
        <taxon>Bacillota</taxon>
        <taxon>Bacilli</taxon>
        <taxon>Bacillales</taxon>
        <taxon>Listeriaceae</taxon>
        <taxon>Listeria</taxon>
    </lineage>
</organism>
<dbReference type="EMBL" id="CP011102">
    <property type="protein sequence ID" value="AQY51531.1"/>
    <property type="molecule type" value="Genomic_DNA"/>
</dbReference>
<evidence type="ECO:0000256" key="1">
    <source>
        <dbReference type="SAM" id="Coils"/>
    </source>
</evidence>
<proteinExistence type="predicted"/>
<protein>
    <recommendedName>
        <fullName evidence="4">LXG domain-containing protein</fullName>
    </recommendedName>
</protein>
<accession>A0A1S7FVS9</accession>
<keyword evidence="3" id="KW-1185">Reference proteome</keyword>
<dbReference type="Proteomes" id="UP000223060">
    <property type="component" value="Chromosome"/>
</dbReference>
<gene>
    <name evidence="2" type="ORF">UE46_11125</name>
</gene>
<evidence type="ECO:0000313" key="3">
    <source>
        <dbReference type="Proteomes" id="UP000223060"/>
    </source>
</evidence>
<feature type="coiled-coil region" evidence="1">
    <location>
        <begin position="3"/>
        <end position="30"/>
    </location>
</feature>
<name>A0A1S7FVS9_9LIST</name>
<evidence type="ECO:0008006" key="4">
    <source>
        <dbReference type="Google" id="ProtNLM"/>
    </source>
</evidence>
<dbReference type="RefSeq" id="WP_036060807.1">
    <property type="nucleotide sequence ID" value="NZ_CP011102.1"/>
</dbReference>
<dbReference type="KEGG" id="lwi:UE46_11125"/>